<dbReference type="AlphaFoldDB" id="A0A1Y3PA16"/>
<dbReference type="EMBL" id="LZRT01000142">
    <property type="protein sequence ID" value="OUM84165.1"/>
    <property type="molecule type" value="Genomic_DNA"/>
</dbReference>
<comment type="caution">
    <text evidence="2">The sequence shown here is derived from an EMBL/GenBank/DDBJ whole genome shotgun (WGS) entry which is preliminary data.</text>
</comment>
<keyword evidence="1" id="KW-1133">Transmembrane helix</keyword>
<organism evidence="2 3">
    <name type="scientific">Bacillus thermozeamaize</name>
    <dbReference type="NCBI Taxonomy" id="230954"/>
    <lineage>
        <taxon>Bacteria</taxon>
        <taxon>Bacillati</taxon>
        <taxon>Bacillota</taxon>
        <taxon>Bacilli</taxon>
        <taxon>Bacillales</taxon>
        <taxon>Bacillaceae</taxon>
        <taxon>Bacillus</taxon>
    </lineage>
</organism>
<reference evidence="3" key="1">
    <citation type="submission" date="2016-06" db="EMBL/GenBank/DDBJ databases">
        <authorList>
            <person name="Nascimento L."/>
            <person name="Pereira R.V."/>
            <person name="Martins L.F."/>
            <person name="Quaggio R.B."/>
            <person name="Silva A.M."/>
            <person name="Setubal J.C."/>
        </authorList>
    </citation>
    <scope>NUCLEOTIDE SEQUENCE [LARGE SCALE GENOMIC DNA]</scope>
</reference>
<evidence type="ECO:0000256" key="1">
    <source>
        <dbReference type="SAM" id="Phobius"/>
    </source>
</evidence>
<feature type="transmembrane region" description="Helical" evidence="1">
    <location>
        <begin position="58"/>
        <end position="76"/>
    </location>
</feature>
<name>A0A1Y3PA16_9BACI</name>
<proteinExistence type="predicted"/>
<dbReference type="Pfam" id="PF06612">
    <property type="entry name" value="DUF1146"/>
    <property type="match status" value="1"/>
</dbReference>
<protein>
    <recommendedName>
        <fullName evidence="4">DUF1146 domain-containing protein</fullName>
    </recommendedName>
</protein>
<accession>A0A1Y3PA16</accession>
<dbReference type="Proteomes" id="UP000196475">
    <property type="component" value="Unassembled WGS sequence"/>
</dbReference>
<feature type="transmembrane region" description="Helical" evidence="1">
    <location>
        <begin position="17"/>
        <end position="37"/>
    </location>
</feature>
<keyword evidence="1" id="KW-0812">Transmembrane</keyword>
<sequence>MYTLAGGRKGEGAVNQVAWAGLLSMVVSLVGILLAWYALQAIRWDLFVKNVKDRSFQLLLVLLSLTLGHAFARFVMDYLNWSTLLRYLF</sequence>
<evidence type="ECO:0000313" key="2">
    <source>
        <dbReference type="EMBL" id="OUM84165.1"/>
    </source>
</evidence>
<keyword evidence="1" id="KW-0472">Membrane</keyword>
<gene>
    <name evidence="2" type="ORF">BAA01_04335</name>
</gene>
<dbReference type="InterPro" id="IPR009526">
    <property type="entry name" value="DUF1146"/>
</dbReference>
<evidence type="ECO:0008006" key="4">
    <source>
        <dbReference type="Google" id="ProtNLM"/>
    </source>
</evidence>
<evidence type="ECO:0000313" key="3">
    <source>
        <dbReference type="Proteomes" id="UP000196475"/>
    </source>
</evidence>